<dbReference type="InterPro" id="IPR014853">
    <property type="entry name" value="VWF/SSPO/ZAN-like_Cys-rich_dom"/>
</dbReference>
<dbReference type="PROSITE" id="PS01208">
    <property type="entry name" value="VWFC_1"/>
    <property type="match status" value="1"/>
</dbReference>
<dbReference type="PROSITE" id="PS01225">
    <property type="entry name" value="CTCK_2"/>
    <property type="match status" value="1"/>
</dbReference>
<evidence type="ECO:0000313" key="8">
    <source>
        <dbReference type="Proteomes" id="UP000237246"/>
    </source>
</evidence>
<dbReference type="OrthoDB" id="10071893at2759"/>
<dbReference type="AlphaFoldDB" id="A0A2P4SJR7"/>
<dbReference type="PROSITE" id="PS01185">
    <property type="entry name" value="CTCK_1"/>
    <property type="match status" value="1"/>
</dbReference>
<reference evidence="7 8" key="1">
    <citation type="submission" date="2018-01" db="EMBL/GenBank/DDBJ databases">
        <title>Comparison of the Chinese Bamboo Partridge and Red Junglefowl genome sequences highlights the importance of demography in genome evolution.</title>
        <authorList>
            <person name="Tiley G.P."/>
            <person name="Kimball R.T."/>
            <person name="Braun E.L."/>
            <person name="Burleigh J.G."/>
        </authorList>
    </citation>
    <scope>NUCLEOTIDE SEQUENCE [LARGE SCALE GENOMIC DNA]</scope>
    <source>
        <strain evidence="7">RTK389</strain>
        <tissue evidence="7">Blood</tissue>
    </source>
</reference>
<dbReference type="EMBL" id="PPHD01041938">
    <property type="protein sequence ID" value="POI24357.1"/>
    <property type="molecule type" value="Genomic_DNA"/>
</dbReference>
<evidence type="ECO:0000256" key="3">
    <source>
        <dbReference type="ARBA" id="ARBA00023157"/>
    </source>
</evidence>
<dbReference type="GO" id="GO:0005576">
    <property type="term" value="C:extracellular region"/>
    <property type="evidence" value="ECO:0007669"/>
    <property type="project" value="UniProtKB-SubCell"/>
</dbReference>
<name>A0A2P4SJR7_BAMTH</name>
<sequence length="380" mass="41679">VFAECHDVIPPEPFYKGCVFDGCRITDESMQCSSLEIYATECAARGVCIDWRGKTNNTCPYNCPANMVYKPCGSINPATCSQSQEKNGPKIARNVSVTNSLSECIVQNTNVLCHSKCLVLNQDTCLFRHRYQKIHAVPGPSAPGTVIPSGPCESCTCSRLSYSGHQKFAVKCQPVTCDTYCPVGYKYTEEPGKCCGTCKAEACIVVMEDSTTHVLKVGKFWSPPGNNCTTYTCEKYNGQFITVISKKSCPAFNPDLCEPDNIQLSDDGCCRMCSIPPSGCKKHNTSTVIKYQGCVSAPVEMTYCEGSCDAYSRYSQEANMMEHKCSCCQEIQTSVRKVTLTCSDGTYLDHSYTYVDQCSCVGAECVPQDITNQQQQTGKI</sequence>
<dbReference type="InterPro" id="IPR001007">
    <property type="entry name" value="VWF_dom"/>
</dbReference>
<evidence type="ECO:0000256" key="2">
    <source>
        <dbReference type="ARBA" id="ARBA00022525"/>
    </source>
</evidence>
<dbReference type="Pfam" id="PF08742">
    <property type="entry name" value="C8"/>
    <property type="match status" value="1"/>
</dbReference>
<dbReference type="Pfam" id="PF00007">
    <property type="entry name" value="Cys_knot"/>
    <property type="match status" value="1"/>
</dbReference>
<dbReference type="InterPro" id="IPR029034">
    <property type="entry name" value="Cystine-knot_cytokine"/>
</dbReference>
<comment type="caution">
    <text evidence="7">The sequence shown here is derived from an EMBL/GenBank/DDBJ whole genome shotgun (WGS) entry which is preliminary data.</text>
</comment>
<keyword evidence="3 4" id="KW-1015">Disulfide bond</keyword>
<dbReference type="InterPro" id="IPR006208">
    <property type="entry name" value="Glyco_hormone_CN"/>
</dbReference>
<dbReference type="InterPro" id="IPR006207">
    <property type="entry name" value="Cys_knot_C"/>
</dbReference>
<feature type="disulfide bond" evidence="4">
    <location>
        <begin position="308"/>
        <end position="360"/>
    </location>
</feature>
<comment type="caution">
    <text evidence="4">Lacks conserved residue(s) required for the propagation of feature annotation.</text>
</comment>
<accession>A0A2P4SJR7</accession>
<organism evidence="7 8">
    <name type="scientific">Bambusicola thoracicus</name>
    <name type="common">Chinese bamboo-partridge</name>
    <name type="synonym">Perdix thoracica</name>
    <dbReference type="NCBI Taxonomy" id="9083"/>
    <lineage>
        <taxon>Eukaryota</taxon>
        <taxon>Metazoa</taxon>
        <taxon>Chordata</taxon>
        <taxon>Craniata</taxon>
        <taxon>Vertebrata</taxon>
        <taxon>Euteleostomi</taxon>
        <taxon>Archelosauria</taxon>
        <taxon>Archosauria</taxon>
        <taxon>Dinosauria</taxon>
        <taxon>Saurischia</taxon>
        <taxon>Theropoda</taxon>
        <taxon>Coelurosauria</taxon>
        <taxon>Aves</taxon>
        <taxon>Neognathae</taxon>
        <taxon>Galloanserae</taxon>
        <taxon>Galliformes</taxon>
        <taxon>Phasianidae</taxon>
        <taxon>Perdicinae</taxon>
        <taxon>Bambusicola</taxon>
    </lineage>
</organism>
<evidence type="ECO:0008006" key="9">
    <source>
        <dbReference type="Google" id="ProtNLM"/>
    </source>
</evidence>
<feature type="domain" description="CTCK" evidence="5">
    <location>
        <begin position="280"/>
        <end position="366"/>
    </location>
</feature>
<evidence type="ECO:0000256" key="4">
    <source>
        <dbReference type="PROSITE-ProRule" id="PRU00039"/>
    </source>
</evidence>
<evidence type="ECO:0000259" key="6">
    <source>
        <dbReference type="PROSITE" id="PS50184"/>
    </source>
</evidence>
<dbReference type="InterPro" id="IPR050780">
    <property type="entry name" value="Mucin_vWF_Thrombospondin_sf"/>
</dbReference>
<dbReference type="SMART" id="SM00832">
    <property type="entry name" value="C8"/>
    <property type="match status" value="1"/>
</dbReference>
<keyword evidence="2" id="KW-0964">Secreted</keyword>
<dbReference type="Proteomes" id="UP000237246">
    <property type="component" value="Unassembled WGS sequence"/>
</dbReference>
<feature type="domain" description="VWFC" evidence="6">
    <location>
        <begin position="143"/>
        <end position="199"/>
    </location>
</feature>
<evidence type="ECO:0000259" key="5">
    <source>
        <dbReference type="PROSITE" id="PS01225"/>
    </source>
</evidence>
<dbReference type="PANTHER" id="PTHR11339">
    <property type="entry name" value="EXTRACELLULAR MATRIX GLYCOPROTEIN RELATED"/>
    <property type="match status" value="1"/>
</dbReference>
<feature type="non-terminal residue" evidence="7">
    <location>
        <position position="1"/>
    </location>
</feature>
<evidence type="ECO:0000256" key="1">
    <source>
        <dbReference type="ARBA" id="ARBA00004613"/>
    </source>
</evidence>
<evidence type="ECO:0000313" key="7">
    <source>
        <dbReference type="EMBL" id="POI24357.1"/>
    </source>
</evidence>
<protein>
    <recommendedName>
        <fullName evidence="9">CTCK domain-containing protein</fullName>
    </recommendedName>
</protein>
<dbReference type="Gene3D" id="2.10.90.10">
    <property type="entry name" value="Cystine-knot cytokines"/>
    <property type="match status" value="1"/>
</dbReference>
<dbReference type="PANTHER" id="PTHR11339:SF402">
    <property type="entry name" value="VWFD DOMAIN-CONTAINING PROTEIN"/>
    <property type="match status" value="1"/>
</dbReference>
<comment type="subcellular location">
    <subcellularLocation>
        <location evidence="1">Secreted</location>
    </subcellularLocation>
</comment>
<gene>
    <name evidence="7" type="ORF">CIB84_011893</name>
</gene>
<feature type="disulfide bond" evidence="4">
    <location>
        <begin position="304"/>
        <end position="358"/>
    </location>
</feature>
<proteinExistence type="predicted"/>
<dbReference type="SMART" id="SM00041">
    <property type="entry name" value="CT"/>
    <property type="match status" value="1"/>
</dbReference>
<keyword evidence="8" id="KW-1185">Reference proteome</keyword>
<dbReference type="PROSITE" id="PS50184">
    <property type="entry name" value="VWFC_2"/>
    <property type="match status" value="1"/>
</dbReference>